<evidence type="ECO:0000313" key="2">
    <source>
        <dbReference type="EMBL" id="PVH98202.1"/>
    </source>
</evidence>
<keyword evidence="1" id="KW-0472">Membrane</keyword>
<dbReference type="AlphaFoldDB" id="A0A2V1DJ59"/>
<evidence type="ECO:0000313" key="3">
    <source>
        <dbReference type="Proteomes" id="UP000244855"/>
    </source>
</evidence>
<dbReference type="STRING" id="97972.A0A2V1DJ59"/>
<protein>
    <submittedName>
        <fullName evidence="2">Uncharacterized protein</fullName>
    </submittedName>
</protein>
<accession>A0A2V1DJ59</accession>
<organism evidence="2 3">
    <name type="scientific">Periconia macrospinosa</name>
    <dbReference type="NCBI Taxonomy" id="97972"/>
    <lineage>
        <taxon>Eukaryota</taxon>
        <taxon>Fungi</taxon>
        <taxon>Dikarya</taxon>
        <taxon>Ascomycota</taxon>
        <taxon>Pezizomycotina</taxon>
        <taxon>Dothideomycetes</taxon>
        <taxon>Pleosporomycetidae</taxon>
        <taxon>Pleosporales</taxon>
        <taxon>Massarineae</taxon>
        <taxon>Periconiaceae</taxon>
        <taxon>Periconia</taxon>
    </lineage>
</organism>
<proteinExistence type="predicted"/>
<dbReference type="OrthoDB" id="3767038at2759"/>
<reference evidence="2 3" key="1">
    <citation type="journal article" date="2018" name="Sci. Rep.">
        <title>Comparative genomics provides insights into the lifestyle and reveals functional heterogeneity of dark septate endophytic fungi.</title>
        <authorList>
            <person name="Knapp D.G."/>
            <person name="Nemeth J.B."/>
            <person name="Barry K."/>
            <person name="Hainaut M."/>
            <person name="Henrissat B."/>
            <person name="Johnson J."/>
            <person name="Kuo A."/>
            <person name="Lim J.H.P."/>
            <person name="Lipzen A."/>
            <person name="Nolan M."/>
            <person name="Ohm R.A."/>
            <person name="Tamas L."/>
            <person name="Grigoriev I.V."/>
            <person name="Spatafora J.W."/>
            <person name="Nagy L.G."/>
            <person name="Kovacs G.M."/>
        </authorList>
    </citation>
    <scope>NUCLEOTIDE SEQUENCE [LARGE SCALE GENOMIC DNA]</scope>
    <source>
        <strain evidence="2 3">DSE2036</strain>
    </source>
</reference>
<keyword evidence="3" id="KW-1185">Reference proteome</keyword>
<dbReference type="Proteomes" id="UP000244855">
    <property type="component" value="Unassembled WGS sequence"/>
</dbReference>
<dbReference type="EMBL" id="KZ805418">
    <property type="protein sequence ID" value="PVH98202.1"/>
    <property type="molecule type" value="Genomic_DNA"/>
</dbReference>
<keyword evidence="1" id="KW-1133">Transmembrane helix</keyword>
<name>A0A2V1DJ59_9PLEO</name>
<feature type="transmembrane region" description="Helical" evidence="1">
    <location>
        <begin position="328"/>
        <end position="352"/>
    </location>
</feature>
<keyword evidence="1" id="KW-0812">Transmembrane</keyword>
<gene>
    <name evidence="2" type="ORF">DM02DRAFT_657525</name>
</gene>
<sequence length="423" mass="48800">MQITATDVLRFAIIAFTFFLTFSVLENSLFRFLIRCILPIAIATVIFTVWKLCDHPAVFWILDFISYLTKKLKKVRICKDEVKQFFRNVFCRIEKAISGLADAVSSSVAWLLGRFQSGLWEEWRRFQNKETPEEVQMRVALLVSTRSGPSYEAVLRAFTVSSRFDILRQSNYPNIEWDSADTTVLHGPSEQASFARSFSVCLIPYFVWTDNTKTLLERFSCGTYWEYLGEGKHLAGDCLGWGEDRIKTIDSVFELGLCTYTNETISQELYEPLCNTWTGYDPVWWNTLDFSIRQAWLLADYGDKRRELKDLYKKLTNQRFRGTIERMLSLSFIPLGLVALDPVLCVLFFNYISNGAALPWPFTFSINWEAHLDLFYGLRLDWDEAAKEVESAVPQLHGLVDESGLAMSMFQSMISSVRPLPLD</sequence>
<evidence type="ECO:0000256" key="1">
    <source>
        <dbReference type="SAM" id="Phobius"/>
    </source>
</evidence>
<feature type="transmembrane region" description="Helical" evidence="1">
    <location>
        <begin position="7"/>
        <end position="26"/>
    </location>
</feature>